<dbReference type="SUPFAM" id="SSF54862">
    <property type="entry name" value="4Fe-4S ferredoxins"/>
    <property type="match status" value="1"/>
</dbReference>
<dbReference type="PATRIC" id="fig|1678841.3.peg.44"/>
<dbReference type="Gene3D" id="1.10.10.1100">
    <property type="entry name" value="BFD-like [2Fe-2S]-binding domain"/>
    <property type="match status" value="1"/>
</dbReference>
<evidence type="ECO:0000256" key="4">
    <source>
        <dbReference type="ARBA" id="ARBA00023014"/>
    </source>
</evidence>
<keyword evidence="7" id="KW-1185">Reference proteome</keyword>
<dbReference type="STRING" id="1678841.TBC1_1142"/>
<dbReference type="GO" id="GO:0016491">
    <property type="term" value="F:oxidoreductase activity"/>
    <property type="evidence" value="ECO:0007669"/>
    <property type="project" value="UniProtKB-KW"/>
</dbReference>
<dbReference type="Gene3D" id="3.90.660.10">
    <property type="match status" value="1"/>
</dbReference>
<dbReference type="InterPro" id="IPR036010">
    <property type="entry name" value="2Fe-2S_ferredoxin-like_sf"/>
</dbReference>
<dbReference type="InterPro" id="IPR041854">
    <property type="entry name" value="BFD-like_2Fe2S-bd_dom_sf"/>
</dbReference>
<dbReference type="InterPro" id="IPR036188">
    <property type="entry name" value="FAD/NAD-bd_sf"/>
</dbReference>
<dbReference type="AlphaFoldDB" id="A0A0S7BTQ8"/>
<dbReference type="PROSITE" id="PS00198">
    <property type="entry name" value="4FE4S_FER_1"/>
    <property type="match status" value="1"/>
</dbReference>
<dbReference type="InterPro" id="IPR042204">
    <property type="entry name" value="2Fe-2S-bd_N"/>
</dbReference>
<dbReference type="Pfam" id="PF07992">
    <property type="entry name" value="Pyr_redox_2"/>
    <property type="match status" value="1"/>
</dbReference>
<feature type="domain" description="4Fe-4S ferredoxin-type" evidence="5">
    <location>
        <begin position="510"/>
        <end position="540"/>
    </location>
</feature>
<keyword evidence="2" id="KW-0560">Oxidoreductase</keyword>
<dbReference type="InterPro" id="IPR023753">
    <property type="entry name" value="FAD/NAD-binding_dom"/>
</dbReference>
<dbReference type="Pfam" id="PF01266">
    <property type="entry name" value="DAO"/>
    <property type="match status" value="1"/>
</dbReference>
<dbReference type="InterPro" id="IPR051691">
    <property type="entry name" value="Metab_Enz_Cyan_OpOx_G3PDH"/>
</dbReference>
<feature type="domain" description="4Fe-4S ferredoxin-type" evidence="5">
    <location>
        <begin position="477"/>
        <end position="508"/>
    </location>
</feature>
<dbReference type="PRINTS" id="PR00469">
    <property type="entry name" value="PNDRDTASEII"/>
</dbReference>
<dbReference type="PROSITE" id="PS51379">
    <property type="entry name" value="4FE4S_FER_2"/>
    <property type="match status" value="2"/>
</dbReference>
<dbReference type="PANTHER" id="PTHR42949:SF3">
    <property type="entry name" value="ANAEROBIC GLYCEROL-3-PHOSPHATE DEHYDROGENASE SUBUNIT B"/>
    <property type="match status" value="1"/>
</dbReference>
<keyword evidence="1" id="KW-0479">Metal-binding</keyword>
<dbReference type="InterPro" id="IPR017896">
    <property type="entry name" value="4Fe4S_Fe-S-bd"/>
</dbReference>
<dbReference type="Pfam" id="PF12838">
    <property type="entry name" value="Fer4_7"/>
    <property type="match status" value="1"/>
</dbReference>
<sequence length="1101" mass="122149">MIQDRINDLSGFTKRALITDNSTQMHKIEVHPILEIKESEKVTFTFEGKQITGEKGFTIAAALHQAGYPVHSHSLKNRERSLECGIGKCGACEMLVDGQIRRICITLVDNVKQVSEIPHDFSPAMVEPDKKNPTRVFKTVVAIIGAGPAGLAAREELNRHGVDNIVIDNNDRIGGQFLMQTHQFFFFEKEKKFGGMRGFDIAQTLAGEDHSGIFLNSTVWDLLEGKRIAVKNIKTDEIYYVDAEYMVVATGAVPFMPAFENDDLPGVYTAAVVQKMMNTEFTLLGKNILTVGAGNIGYLTSYQLMQAGANVKAIIEAQPFEGGFPVQANRVRRLGIPVILSHILLKAIPNENHDGITGAVVAECKDFQPVPGTEKVIEGIDAINICTGLVPDDQLLIKGNEVFGRACFGAGDAIRIGEGTSAVLRGKQVAFEIMNEIGTRFSYDEFLNISKEYIDSQQHPVRVIEKPFEPSPERLAAKPFVQIDCLYGFACNPCEFACPHGAITKTSTSTVPKIDFDKCIGCMDCVYQCPGLAIFGYNTAKDWLFLPIEYHAEEKSEVFLVDNNGKILGEGIIEKILKKPNKTNIARVKATTIHGNDLIGVRGFIVREKYPEPVTMTPVEYRKEEEMYVCHCDDVTLGEILETIGDRKFISVDEVKHTTRLGMGACRGKRCIRRLKQTLRNYDISIVGDATPRGPLSNQLSMGELYPRDVHEEVFISGNGKKPKIVKVKSLVAGGGIGGSALFRYLAEAGEQPVLVNSGRGASWRNIAGGRPAFSLPEIADIARHNLEIFKDLQKIHDVNFRQINYVNFAHDEATYKALESARAWSDAYMVEPKDYAKEISSFINPGLDTYIGAQITRDCWQATPGRVIDLIRRIGIRNGGTVKEDCKLIAVHRDGDTYKVLVQDHDKQYIEYHTQVFVNALGPEAAKFANMLGIETGLYPVKHQAFITRRLPMMGLHGSPLDMIIDRRKYKGFVAVYGQQLAETGQIIGCASPAVDPMETDKNLKINSQQFLEIASEVFVNWFPNLASVGFQAVWAGYYVEPRMIIDPELGLFVGLRGQGFMLGQYLAKIYVDKLLGRPVPDYMKRLAMTGDGLPEKAFK</sequence>
<evidence type="ECO:0000313" key="6">
    <source>
        <dbReference type="EMBL" id="GAP41915.1"/>
    </source>
</evidence>
<gene>
    <name evidence="6" type="ORF">TBC1_1142</name>
</gene>
<reference evidence="6" key="1">
    <citation type="journal article" date="2015" name="Genome Announc.">
        <title>Draft Genome Sequence of Bacteroidales Strain TBC1, a Novel Isolate from a Methanogenic Wastewater Treatment System.</title>
        <authorList>
            <person name="Tourlousse D.M."/>
            <person name="Matsuura N."/>
            <person name="Sun L."/>
            <person name="Toyonaga M."/>
            <person name="Kuroda K."/>
            <person name="Ohashi A."/>
            <person name="Cruz R."/>
            <person name="Yamaguchi T."/>
            <person name="Sekiguchi Y."/>
        </authorList>
    </citation>
    <scope>NUCLEOTIDE SEQUENCE [LARGE SCALE GENOMIC DNA]</scope>
    <source>
        <strain evidence="6">TBC1</strain>
    </source>
</reference>
<dbReference type="Proteomes" id="UP000053091">
    <property type="component" value="Unassembled WGS sequence"/>
</dbReference>
<dbReference type="InterPro" id="IPR017900">
    <property type="entry name" value="4Fe4S_Fe_S_CS"/>
</dbReference>
<dbReference type="GO" id="GO:0051537">
    <property type="term" value="F:2 iron, 2 sulfur cluster binding"/>
    <property type="evidence" value="ECO:0007669"/>
    <property type="project" value="InterPro"/>
</dbReference>
<keyword evidence="4" id="KW-0411">Iron-sulfur</keyword>
<dbReference type="Gene3D" id="3.30.70.20">
    <property type="match status" value="1"/>
</dbReference>
<evidence type="ECO:0000313" key="7">
    <source>
        <dbReference type="Proteomes" id="UP000053091"/>
    </source>
</evidence>
<keyword evidence="3" id="KW-0408">Iron</keyword>
<dbReference type="Gene3D" id="3.10.20.440">
    <property type="entry name" value="2Fe-2S iron-sulphur cluster binding domain, sarcosine oxidase, alpha subunit, N-terminal domain"/>
    <property type="match status" value="1"/>
</dbReference>
<name>A0A0S7BTQ8_9BACT</name>
<dbReference type="PANTHER" id="PTHR42949">
    <property type="entry name" value="ANAEROBIC GLYCEROL-3-PHOSPHATE DEHYDROGENASE SUBUNIT B"/>
    <property type="match status" value="1"/>
</dbReference>
<dbReference type="SUPFAM" id="SSF51905">
    <property type="entry name" value="FAD/NAD(P)-binding domain"/>
    <property type="match status" value="2"/>
</dbReference>
<evidence type="ECO:0000256" key="1">
    <source>
        <dbReference type="ARBA" id="ARBA00022723"/>
    </source>
</evidence>
<dbReference type="Gene3D" id="3.30.9.10">
    <property type="entry name" value="D-Amino Acid Oxidase, subunit A, domain 2"/>
    <property type="match status" value="1"/>
</dbReference>
<dbReference type="InterPro" id="IPR006058">
    <property type="entry name" value="2Fe2S_fd_BS"/>
</dbReference>
<evidence type="ECO:0000259" key="5">
    <source>
        <dbReference type="PROSITE" id="PS51379"/>
    </source>
</evidence>
<dbReference type="GO" id="GO:0046872">
    <property type="term" value="F:metal ion binding"/>
    <property type="evidence" value="ECO:0007669"/>
    <property type="project" value="UniProtKB-KW"/>
</dbReference>
<dbReference type="InterPro" id="IPR006076">
    <property type="entry name" value="FAD-dep_OxRdtase"/>
</dbReference>
<accession>A0A0S7BTQ8</accession>
<dbReference type="InterPro" id="IPR007419">
    <property type="entry name" value="BFD-like_2Fe2S-bd_dom"/>
</dbReference>
<organism evidence="6">
    <name type="scientific">Lentimicrobium saccharophilum</name>
    <dbReference type="NCBI Taxonomy" id="1678841"/>
    <lineage>
        <taxon>Bacteria</taxon>
        <taxon>Pseudomonadati</taxon>
        <taxon>Bacteroidota</taxon>
        <taxon>Bacteroidia</taxon>
        <taxon>Bacteroidales</taxon>
        <taxon>Lentimicrobiaceae</taxon>
        <taxon>Lentimicrobium</taxon>
    </lineage>
</organism>
<proteinExistence type="predicted"/>
<protein>
    <submittedName>
        <fullName evidence="6">Glycine/D-amino acid oxidase</fullName>
    </submittedName>
</protein>
<dbReference type="PROSITE" id="PS00197">
    <property type="entry name" value="2FE2S_FER_1"/>
    <property type="match status" value="1"/>
</dbReference>
<dbReference type="Pfam" id="PF04324">
    <property type="entry name" value="Fer2_BFD"/>
    <property type="match status" value="1"/>
</dbReference>
<dbReference type="EMBL" id="DF968182">
    <property type="protein sequence ID" value="GAP41915.1"/>
    <property type="molecule type" value="Genomic_DNA"/>
</dbReference>
<evidence type="ECO:0000256" key="2">
    <source>
        <dbReference type="ARBA" id="ARBA00023002"/>
    </source>
</evidence>
<evidence type="ECO:0000256" key="3">
    <source>
        <dbReference type="ARBA" id="ARBA00023004"/>
    </source>
</evidence>
<dbReference type="Pfam" id="PF13510">
    <property type="entry name" value="Fer2_4"/>
    <property type="match status" value="1"/>
</dbReference>
<dbReference type="PRINTS" id="PR00368">
    <property type="entry name" value="FADPNR"/>
</dbReference>
<dbReference type="Gene3D" id="3.50.50.60">
    <property type="entry name" value="FAD/NAD(P)-binding domain"/>
    <property type="match status" value="4"/>
</dbReference>
<dbReference type="SUPFAM" id="SSF54292">
    <property type="entry name" value="2Fe-2S ferredoxin-like"/>
    <property type="match status" value="1"/>
</dbReference>